<dbReference type="InterPro" id="IPR044480">
    <property type="entry name" value="Ara2-like"/>
</dbReference>
<dbReference type="PANTHER" id="PTHR42686">
    <property type="entry name" value="GH17980P-RELATED"/>
    <property type="match status" value="1"/>
</dbReference>
<feature type="region of interest" description="Disordered" evidence="1">
    <location>
        <begin position="1"/>
        <end position="54"/>
    </location>
</feature>
<dbReference type="OrthoDB" id="5286008at2759"/>
<dbReference type="GO" id="GO:0005829">
    <property type="term" value="C:cytosol"/>
    <property type="evidence" value="ECO:0007669"/>
    <property type="project" value="TreeGrafter"/>
</dbReference>
<feature type="compositionally biased region" description="Polar residues" evidence="1">
    <location>
        <begin position="457"/>
        <end position="485"/>
    </location>
</feature>
<dbReference type="GO" id="GO:0070485">
    <property type="term" value="P:dehydro-D-arabinono-1,4-lactone biosynthetic process"/>
    <property type="evidence" value="ECO:0007669"/>
    <property type="project" value="TreeGrafter"/>
</dbReference>
<evidence type="ECO:0000256" key="1">
    <source>
        <dbReference type="SAM" id="MobiDB-lite"/>
    </source>
</evidence>
<organism evidence="3 4">
    <name type="scientific">Tilletiaria anomala (strain ATCC 24038 / CBS 436.72 / UBC 951)</name>
    <dbReference type="NCBI Taxonomy" id="1037660"/>
    <lineage>
        <taxon>Eukaryota</taxon>
        <taxon>Fungi</taxon>
        <taxon>Dikarya</taxon>
        <taxon>Basidiomycota</taxon>
        <taxon>Ustilaginomycotina</taxon>
        <taxon>Exobasidiomycetes</taxon>
        <taxon>Georgefischeriales</taxon>
        <taxon>Tilletiariaceae</taxon>
        <taxon>Tilletiaria</taxon>
    </lineage>
</organism>
<name>A0A066WHH8_TILAU</name>
<dbReference type="InterPro" id="IPR036812">
    <property type="entry name" value="NAD(P)_OxRdtase_dom_sf"/>
</dbReference>
<dbReference type="PANTHER" id="PTHR42686:SF1">
    <property type="entry name" value="GH17980P-RELATED"/>
    <property type="match status" value="1"/>
</dbReference>
<evidence type="ECO:0000313" key="3">
    <source>
        <dbReference type="EMBL" id="KDN53442.1"/>
    </source>
</evidence>
<dbReference type="GO" id="GO:0045290">
    <property type="term" value="F:D-arabinose 1-dehydrogenase [NAD(P)+] activity"/>
    <property type="evidence" value="ECO:0007669"/>
    <property type="project" value="InterPro"/>
</dbReference>
<sequence>MTSSNGHSNGNGINKPPDRRERSSSSPSPGLSEKLSPLSHGPLPANLSELPNDTMLHGNHPAPWVETWKSLFLTSSAASEDRKVARVRHTDDCAWATVQNVAPIHAGSQGYGEQVNEKQHNKKGTPPQAGISPLIFGAGTFGTGQYSSDDLMMSIEPVRALRIAFRYGINTFDTSPYYANSETILGRALSVLAPEFPRSTYYISTKAGRYGPKTSDFDYTPQRVRRSVCESIVRLNMQLDHDGWLDNVYMHDVEFVCTRVGKAHDAGMGAADVVGLGSDVLSAEEQEALRTDMGLAETFEAASKVHGEGDEKILGAVRELFKLKDEGKIKMAGISGYPLPVLLRLARMVATNPPFRPLDSILSYSNHTLHSDLLPAYIMLFECNPFRFPGAPTEAAAGTEWTPPFIMNASPFSMGLLTEAGPPPWHPCSEQLRLARQESLRLLSGTGTLSGFDIGQGESNADAASSSNRTSDSARQSRLSTPTSLAETALQYGIRGSERRADPSSYQAQRWGSHVPHLRTLVGLANVEQVHIAVQAFRTLLAGAPAQRAQGETVNGARDLVCPPAEENHHEATPAAENEPTFAQRYELLHEAEEAVVSIMKTRGVLGESWQSPGDHLSVK</sequence>
<dbReference type="AlphaFoldDB" id="A0A066WHH8"/>
<protein>
    <submittedName>
        <fullName evidence="3">Aldo/keto reductase</fullName>
    </submittedName>
</protein>
<gene>
    <name evidence="3" type="ORF">K437DRAFT_271665</name>
</gene>
<dbReference type="InterPro" id="IPR020471">
    <property type="entry name" value="AKR"/>
</dbReference>
<dbReference type="EMBL" id="JMSN01000002">
    <property type="protein sequence ID" value="KDN53442.1"/>
    <property type="molecule type" value="Genomic_DNA"/>
</dbReference>
<dbReference type="SUPFAM" id="SSF51430">
    <property type="entry name" value="NAD(P)-linked oxidoreductase"/>
    <property type="match status" value="1"/>
</dbReference>
<evidence type="ECO:0000259" key="2">
    <source>
        <dbReference type="Pfam" id="PF00248"/>
    </source>
</evidence>
<dbReference type="InParanoid" id="A0A066WHH8"/>
<feature type="domain" description="NADP-dependent oxidoreductase" evidence="2">
    <location>
        <begin position="134"/>
        <end position="345"/>
    </location>
</feature>
<dbReference type="STRING" id="1037660.A0A066WHH8"/>
<dbReference type="Proteomes" id="UP000027361">
    <property type="component" value="Unassembled WGS sequence"/>
</dbReference>
<dbReference type="InterPro" id="IPR023210">
    <property type="entry name" value="NADP_OxRdtase_dom"/>
</dbReference>
<evidence type="ECO:0000313" key="4">
    <source>
        <dbReference type="Proteomes" id="UP000027361"/>
    </source>
</evidence>
<dbReference type="Pfam" id="PF00248">
    <property type="entry name" value="Aldo_ket_red"/>
    <property type="match status" value="1"/>
</dbReference>
<keyword evidence="4" id="KW-1185">Reference proteome</keyword>
<dbReference type="RefSeq" id="XP_013246281.1">
    <property type="nucleotide sequence ID" value="XM_013390827.1"/>
</dbReference>
<reference evidence="3 4" key="1">
    <citation type="submission" date="2014-05" db="EMBL/GenBank/DDBJ databases">
        <title>Draft genome sequence of a rare smut relative, Tilletiaria anomala UBC 951.</title>
        <authorList>
            <consortium name="DOE Joint Genome Institute"/>
            <person name="Toome M."/>
            <person name="Kuo A."/>
            <person name="Henrissat B."/>
            <person name="Lipzen A."/>
            <person name="Tritt A."/>
            <person name="Yoshinaga Y."/>
            <person name="Zane M."/>
            <person name="Barry K."/>
            <person name="Grigoriev I.V."/>
            <person name="Spatafora J.W."/>
            <person name="Aimea M.C."/>
        </authorList>
    </citation>
    <scope>NUCLEOTIDE SEQUENCE [LARGE SCALE GENOMIC DNA]</scope>
    <source>
        <strain evidence="3 4">UBC 951</strain>
    </source>
</reference>
<feature type="compositionally biased region" description="Low complexity" evidence="1">
    <location>
        <begin position="24"/>
        <end position="39"/>
    </location>
</feature>
<proteinExistence type="predicted"/>
<dbReference type="CDD" id="cd19164">
    <property type="entry name" value="AKR_ARA2"/>
    <property type="match status" value="1"/>
</dbReference>
<feature type="compositionally biased region" description="Low complexity" evidence="1">
    <location>
        <begin position="1"/>
        <end position="12"/>
    </location>
</feature>
<dbReference type="HOGENOM" id="CLU_023205_7_2_1"/>
<feature type="region of interest" description="Disordered" evidence="1">
    <location>
        <begin position="453"/>
        <end position="485"/>
    </location>
</feature>
<accession>A0A066WHH8</accession>
<comment type="caution">
    <text evidence="3">The sequence shown here is derived from an EMBL/GenBank/DDBJ whole genome shotgun (WGS) entry which is preliminary data.</text>
</comment>
<dbReference type="Gene3D" id="3.20.20.100">
    <property type="entry name" value="NADP-dependent oxidoreductase domain"/>
    <property type="match status" value="1"/>
</dbReference>
<dbReference type="GeneID" id="25266287"/>